<protein>
    <submittedName>
        <fullName evidence="1">(wild Malaysian banana) hypothetical protein</fullName>
    </submittedName>
</protein>
<proteinExistence type="predicted"/>
<name>A0A804ICT6_MUSAM</name>
<organism evidence="2 3">
    <name type="scientific">Musa acuminata subsp. malaccensis</name>
    <name type="common">Wild banana</name>
    <name type="synonym">Musa malaccensis</name>
    <dbReference type="NCBI Taxonomy" id="214687"/>
    <lineage>
        <taxon>Eukaryota</taxon>
        <taxon>Viridiplantae</taxon>
        <taxon>Streptophyta</taxon>
        <taxon>Embryophyta</taxon>
        <taxon>Tracheophyta</taxon>
        <taxon>Spermatophyta</taxon>
        <taxon>Magnoliopsida</taxon>
        <taxon>Liliopsida</taxon>
        <taxon>Zingiberales</taxon>
        <taxon>Musaceae</taxon>
        <taxon>Musa</taxon>
    </lineage>
</organism>
<dbReference type="EMBL" id="HG996468">
    <property type="protein sequence ID" value="CAG1850377.1"/>
    <property type="molecule type" value="Genomic_DNA"/>
</dbReference>
<dbReference type="Gramene" id="Ma03_t16450.1">
    <property type="protein sequence ID" value="Ma03_p16450.1"/>
    <property type="gene ID" value="Ma03_g16450"/>
</dbReference>
<dbReference type="Proteomes" id="UP000012960">
    <property type="component" value="Unplaced"/>
</dbReference>
<sequence length="62" mass="7610">MQDSFRFPSNKKSHRPFEQLRMKPLIMMTSSQKKRNRNGYHHFTQKKMAPIQENILYRRMLA</sequence>
<dbReference type="AlphaFoldDB" id="A0A804ICT6"/>
<reference evidence="1" key="1">
    <citation type="submission" date="2021-03" db="EMBL/GenBank/DDBJ databases">
        <authorList>
            <consortium name="Genoscope - CEA"/>
            <person name="William W."/>
        </authorList>
    </citation>
    <scope>NUCLEOTIDE SEQUENCE</scope>
    <source>
        <strain evidence="1">Doubled-haploid Pahang</strain>
    </source>
</reference>
<evidence type="ECO:0000313" key="1">
    <source>
        <dbReference type="EMBL" id="CAG1850377.1"/>
    </source>
</evidence>
<dbReference type="EnsemblPlants" id="Ma03_t16450.1">
    <property type="protein sequence ID" value="Ma03_p16450.1"/>
    <property type="gene ID" value="Ma03_g16450"/>
</dbReference>
<dbReference type="InParanoid" id="A0A804ICT6"/>
<evidence type="ECO:0000313" key="2">
    <source>
        <dbReference type="EnsemblPlants" id="Ma03_p16450.1"/>
    </source>
</evidence>
<gene>
    <name evidence="1" type="ORF">GSMUA_201890.1</name>
</gene>
<accession>A0A804ICT6</accession>
<evidence type="ECO:0000313" key="3">
    <source>
        <dbReference type="Proteomes" id="UP000012960"/>
    </source>
</evidence>
<keyword evidence="3" id="KW-1185">Reference proteome</keyword>
<reference evidence="2" key="2">
    <citation type="submission" date="2021-05" db="UniProtKB">
        <authorList>
            <consortium name="EnsemblPlants"/>
        </authorList>
    </citation>
    <scope>IDENTIFICATION</scope>
    <source>
        <strain evidence="2">subsp. malaccensis</strain>
    </source>
</reference>